<feature type="non-terminal residue" evidence="2">
    <location>
        <position position="367"/>
    </location>
</feature>
<proteinExistence type="predicted"/>
<dbReference type="InterPro" id="IPR013320">
    <property type="entry name" value="ConA-like_dom_sf"/>
</dbReference>
<dbReference type="InterPro" id="IPR050865">
    <property type="entry name" value="BEACH_Domain"/>
</dbReference>
<sequence length="367" mass="41430">MSYFAEADNAVGLDGSSNDRLVDDGCIHLLSMGSKVLMMQIWICMTTGRLIFRMCTHVNDDLKCILLAQVETQENVFRPGNWQHLAFTYKELPESKNKVYSKILMWVSGQRKAEVTVEYNPPRKGSLSSDSNRTFCMVGHQISQEDTIAVVAQMSLGNLLLFNGPSLGAEEAFDLYCQGPDFTSLMTCKYGNSNTDHCKYISREILQNEQICEFLMKSRGSDMSLLADSLAIVYDMHNPTQYTIYEPVIRIKGSMKLASSQRPFSAKEVSNKSLDSQALKMLQPCFERNIHSVLHEIGGIGAMVYLFARTVEISSCEKTQSMGLEIILSLTKYNQQRIQESKNCDLYSMIHQVLLRPKCIVGFHTLK</sequence>
<dbReference type="EMBL" id="KV938212">
    <property type="protein sequence ID" value="PIO27451.1"/>
    <property type="molecule type" value="Genomic_DNA"/>
</dbReference>
<dbReference type="AlphaFoldDB" id="A0A2G9RJM4"/>
<organism evidence="2 3">
    <name type="scientific">Aquarana catesbeiana</name>
    <name type="common">American bullfrog</name>
    <name type="synonym">Rana catesbeiana</name>
    <dbReference type="NCBI Taxonomy" id="8400"/>
    <lineage>
        <taxon>Eukaryota</taxon>
        <taxon>Metazoa</taxon>
        <taxon>Chordata</taxon>
        <taxon>Craniata</taxon>
        <taxon>Vertebrata</taxon>
        <taxon>Euteleostomi</taxon>
        <taxon>Amphibia</taxon>
        <taxon>Batrachia</taxon>
        <taxon>Anura</taxon>
        <taxon>Neobatrachia</taxon>
        <taxon>Ranoidea</taxon>
        <taxon>Ranidae</taxon>
        <taxon>Aquarana</taxon>
    </lineage>
</organism>
<name>A0A2G9RJM4_AQUCT</name>
<reference evidence="3" key="1">
    <citation type="journal article" date="2017" name="Nat. Commun.">
        <title>The North American bullfrog draft genome provides insight into hormonal regulation of long noncoding RNA.</title>
        <authorList>
            <person name="Hammond S.A."/>
            <person name="Warren R.L."/>
            <person name="Vandervalk B.P."/>
            <person name="Kucuk E."/>
            <person name="Khan H."/>
            <person name="Gibb E.A."/>
            <person name="Pandoh P."/>
            <person name="Kirk H."/>
            <person name="Zhao Y."/>
            <person name="Jones M."/>
            <person name="Mungall A.J."/>
            <person name="Coope R."/>
            <person name="Pleasance S."/>
            <person name="Moore R.A."/>
            <person name="Holt R.A."/>
            <person name="Round J.M."/>
            <person name="Ohora S."/>
            <person name="Walle B.V."/>
            <person name="Veldhoen N."/>
            <person name="Helbing C.C."/>
            <person name="Birol I."/>
        </authorList>
    </citation>
    <scope>NUCLEOTIDE SEQUENCE [LARGE SCALE GENOMIC DNA]</scope>
</reference>
<accession>A0A2G9RJM4</accession>
<dbReference type="Proteomes" id="UP000228934">
    <property type="component" value="Unassembled WGS sequence"/>
</dbReference>
<dbReference type="SUPFAM" id="SSF49899">
    <property type="entry name" value="Concanavalin A-like lectins/glucanases"/>
    <property type="match status" value="1"/>
</dbReference>
<dbReference type="OrthoDB" id="26681at2759"/>
<evidence type="ECO:0000313" key="3">
    <source>
        <dbReference type="Proteomes" id="UP000228934"/>
    </source>
</evidence>
<keyword evidence="3" id="KW-1185">Reference proteome</keyword>
<keyword evidence="1" id="KW-0853">WD repeat</keyword>
<evidence type="ECO:0000256" key="1">
    <source>
        <dbReference type="ARBA" id="ARBA00022574"/>
    </source>
</evidence>
<gene>
    <name evidence="2" type="ORF">AB205_0013200</name>
</gene>
<dbReference type="PANTHER" id="PTHR13743:SF86">
    <property type="entry name" value="LYSOSOMAL-TRAFFICKING REGULATOR"/>
    <property type="match status" value="1"/>
</dbReference>
<dbReference type="PANTHER" id="PTHR13743">
    <property type="entry name" value="BEIGE/BEACH-RELATED"/>
    <property type="match status" value="1"/>
</dbReference>
<evidence type="ECO:0000313" key="2">
    <source>
        <dbReference type="EMBL" id="PIO27451.1"/>
    </source>
</evidence>
<protein>
    <submittedName>
        <fullName evidence="2">Uncharacterized protein</fullName>
    </submittedName>
</protein>